<keyword evidence="3 7" id="KW-0812">Transmembrane</keyword>
<dbReference type="Pfam" id="PF01569">
    <property type="entry name" value="PAP2"/>
    <property type="match status" value="1"/>
</dbReference>
<dbReference type="SUPFAM" id="SSF48317">
    <property type="entry name" value="Acid phosphatase/Vanadium-dependent haloperoxidase"/>
    <property type="match status" value="1"/>
</dbReference>
<dbReference type="InterPro" id="IPR036938">
    <property type="entry name" value="PAP2/HPO_sf"/>
</dbReference>
<feature type="transmembrane region" description="Helical" evidence="7">
    <location>
        <begin position="165"/>
        <end position="183"/>
    </location>
</feature>
<dbReference type="CDD" id="cd01610">
    <property type="entry name" value="PAP2_like"/>
    <property type="match status" value="1"/>
</dbReference>
<feature type="domain" description="Phosphatidic acid phosphatase type 2/haloperoxidase" evidence="8">
    <location>
        <begin position="66"/>
        <end position="180"/>
    </location>
</feature>
<dbReference type="PANTHER" id="PTHR14969:SF62">
    <property type="entry name" value="DECAPRENYLPHOSPHORYL-5-PHOSPHORIBOSE PHOSPHATASE RV3807C-RELATED"/>
    <property type="match status" value="1"/>
</dbReference>
<evidence type="ECO:0000256" key="2">
    <source>
        <dbReference type="ARBA" id="ARBA00022475"/>
    </source>
</evidence>
<keyword evidence="6 7" id="KW-0472">Membrane</keyword>
<name>A0ABQ3W7R1_9ACTN</name>
<evidence type="ECO:0000256" key="1">
    <source>
        <dbReference type="ARBA" id="ARBA00004651"/>
    </source>
</evidence>
<keyword evidence="2" id="KW-1003">Cell membrane</keyword>
<accession>A0ABQ3W7R1</accession>
<evidence type="ECO:0000256" key="7">
    <source>
        <dbReference type="SAM" id="Phobius"/>
    </source>
</evidence>
<dbReference type="EMBL" id="BOMF01000003">
    <property type="protein sequence ID" value="GID43069.1"/>
    <property type="molecule type" value="Genomic_DNA"/>
</dbReference>
<evidence type="ECO:0000313" key="9">
    <source>
        <dbReference type="EMBL" id="GID43069.1"/>
    </source>
</evidence>
<dbReference type="Gene3D" id="1.20.144.10">
    <property type="entry name" value="Phosphatidic acid phosphatase type 2/haloperoxidase"/>
    <property type="match status" value="1"/>
</dbReference>
<comment type="caution">
    <text evidence="9">The sequence shown here is derived from an EMBL/GenBank/DDBJ whole genome shotgun (WGS) entry which is preliminary data.</text>
</comment>
<protein>
    <submittedName>
        <fullName evidence="9">Phosphatase PAP2 family protein</fullName>
    </submittedName>
</protein>
<comment type="subcellular location">
    <subcellularLocation>
        <location evidence="1">Cell membrane</location>
        <topology evidence="1">Multi-pass membrane protein</topology>
    </subcellularLocation>
</comment>
<evidence type="ECO:0000256" key="5">
    <source>
        <dbReference type="ARBA" id="ARBA00022989"/>
    </source>
</evidence>
<sequence length="214" mass="22885">MGMAIETRIENVPDVAGGWYRAIVEWTATTPEFVQGFMAHFTEVGVVLLAGMWALTLWRARRSPALTRVLAGGVGVVLAYGLSEWSKTYLDAERPCRTFPDLPIVASECPPTGDWSFPSNHSTIAAALVVAILLVSWRTGLLALPVGLLAGFSRVFVGVHYPHDVVAGFLIGAVATAIVVTLLPRLPLIREFQPGTREARPAPGSAVRGGPGSR</sequence>
<keyword evidence="5 7" id="KW-1133">Transmembrane helix</keyword>
<gene>
    <name evidence="9" type="ORF">Aca07nite_03440</name>
</gene>
<evidence type="ECO:0000256" key="4">
    <source>
        <dbReference type="ARBA" id="ARBA00022801"/>
    </source>
</evidence>
<feature type="transmembrane region" description="Helical" evidence="7">
    <location>
        <begin position="37"/>
        <end position="58"/>
    </location>
</feature>
<evidence type="ECO:0000256" key="6">
    <source>
        <dbReference type="ARBA" id="ARBA00023136"/>
    </source>
</evidence>
<dbReference type="InterPro" id="IPR000326">
    <property type="entry name" value="PAP2/HPO"/>
</dbReference>
<dbReference type="PANTHER" id="PTHR14969">
    <property type="entry name" value="SPHINGOSINE-1-PHOSPHATE PHOSPHOHYDROLASE"/>
    <property type="match status" value="1"/>
</dbReference>
<reference evidence="9" key="1">
    <citation type="submission" date="2021-01" db="EMBL/GenBank/DDBJ databases">
        <title>Whole genome shotgun sequence of Actinoplanes capillaceus NBRC 16408.</title>
        <authorList>
            <person name="Komaki H."/>
            <person name="Tamura T."/>
        </authorList>
    </citation>
    <scope>NUCLEOTIDE SEQUENCE [LARGE SCALE GENOMIC DNA]</scope>
    <source>
        <strain evidence="9">NBRC 16408</strain>
    </source>
</reference>
<keyword evidence="4" id="KW-0378">Hydrolase</keyword>
<proteinExistence type="predicted"/>
<dbReference type="SMART" id="SM00014">
    <property type="entry name" value="acidPPc"/>
    <property type="match status" value="1"/>
</dbReference>
<evidence type="ECO:0000259" key="8">
    <source>
        <dbReference type="SMART" id="SM00014"/>
    </source>
</evidence>
<evidence type="ECO:0000256" key="3">
    <source>
        <dbReference type="ARBA" id="ARBA00022692"/>
    </source>
</evidence>
<organism evidence="9">
    <name type="scientific">Actinoplanes campanulatus</name>
    <dbReference type="NCBI Taxonomy" id="113559"/>
    <lineage>
        <taxon>Bacteria</taxon>
        <taxon>Bacillati</taxon>
        <taxon>Actinomycetota</taxon>
        <taxon>Actinomycetes</taxon>
        <taxon>Micromonosporales</taxon>
        <taxon>Micromonosporaceae</taxon>
        <taxon>Actinoplanes</taxon>
    </lineage>
</organism>